<gene>
    <name evidence="7" type="ORF">IWQ60_001919</name>
</gene>
<accession>A0A9W8AD42</accession>
<dbReference type="PANTHER" id="PTHR12815:SF18">
    <property type="entry name" value="SORTING AND ASSEMBLY MACHINERY COMPONENT 50 HOMOLOG"/>
    <property type="match status" value="1"/>
</dbReference>
<proteinExistence type="inferred from homology"/>
<dbReference type="InterPro" id="IPR039910">
    <property type="entry name" value="D15-like"/>
</dbReference>
<dbReference type="PANTHER" id="PTHR12815">
    <property type="entry name" value="SORTING AND ASSEMBLY MACHINERY SAMM50 PROTEIN FAMILY MEMBER"/>
    <property type="match status" value="1"/>
</dbReference>
<keyword evidence="4" id="KW-0812">Transmembrane</keyword>
<comment type="subcellular location">
    <subcellularLocation>
        <location evidence="1">Mitochondrion outer membrane</location>
        <topology evidence="1">Multi-pass membrane protein</topology>
    </subcellularLocation>
</comment>
<feature type="domain" description="Bacterial surface antigen (D15)" evidence="6">
    <location>
        <begin position="112"/>
        <end position="434"/>
    </location>
</feature>
<dbReference type="Proteomes" id="UP001150569">
    <property type="component" value="Unassembled WGS sequence"/>
</dbReference>
<evidence type="ECO:0000259" key="6">
    <source>
        <dbReference type="Pfam" id="PF01103"/>
    </source>
</evidence>
<evidence type="ECO:0000256" key="1">
    <source>
        <dbReference type="ARBA" id="ARBA00004374"/>
    </source>
</evidence>
<keyword evidence="5" id="KW-0472">Membrane</keyword>
<reference evidence="7" key="1">
    <citation type="submission" date="2022-07" db="EMBL/GenBank/DDBJ databases">
        <title>Phylogenomic reconstructions and comparative analyses of Kickxellomycotina fungi.</title>
        <authorList>
            <person name="Reynolds N.K."/>
            <person name="Stajich J.E."/>
            <person name="Barry K."/>
            <person name="Grigoriev I.V."/>
            <person name="Crous P."/>
            <person name="Smith M.E."/>
        </authorList>
    </citation>
    <scope>NUCLEOTIDE SEQUENCE</scope>
    <source>
        <strain evidence="7">RSA 861</strain>
    </source>
</reference>
<comment type="similarity">
    <text evidence="2">Belongs to the SAM50/omp85 family.</text>
</comment>
<dbReference type="AlphaFoldDB" id="A0A9W8AD42"/>
<sequence length="435" mass="47348">MLEVPALVHQVQVEGAKQTRTSLIEAAIQPALAARTFGEVTQAVHQACCRLEQLEVMEGFQVTMDTSRDPLAPEGSLDVVIRGKEKGRFWARTGTEFGNSEGNAHTSATFRNVLGGGERVSISGSVGTRTRASNDITFTTPIYANPNKVVDLSVFQQYQTFQTTSSHDQLFRGLNLRFKSNTPRFLSEVGYTALWRQMTDLGAQASPSIRQEGGHDVKSSIYFNLYNDQRDNPMLPTRGYLWRLNHELAGMAGLGGDVRFAKAEGQFQQCVPLAAGFHLTTSLRAGLIQPFDDSAAATTSNATRFPDRFLLGGPTSLRGFRPFGVGPRDHRDALGGDLYWATGLSLFTPLPVIGVSSLKGHLWANAGGLSTLAKGTSPLQTFTQSVSRPASSVGCGLVFFHGMVRLELNMCLPVTISAWDQPRKGWQFGLGVDFI</sequence>
<protein>
    <recommendedName>
        <fullName evidence="6">Bacterial surface antigen (D15) domain-containing protein</fullName>
    </recommendedName>
</protein>
<dbReference type="OrthoDB" id="1724197at2759"/>
<evidence type="ECO:0000256" key="2">
    <source>
        <dbReference type="ARBA" id="ARBA00010913"/>
    </source>
</evidence>
<name>A0A9W8AD42_9FUNG</name>
<keyword evidence="8" id="KW-1185">Reference proteome</keyword>
<dbReference type="EMBL" id="JANBPT010000067">
    <property type="protein sequence ID" value="KAJ1928586.1"/>
    <property type="molecule type" value="Genomic_DNA"/>
</dbReference>
<dbReference type="Pfam" id="PF01103">
    <property type="entry name" value="Omp85"/>
    <property type="match status" value="1"/>
</dbReference>
<dbReference type="GO" id="GO:0005741">
    <property type="term" value="C:mitochondrial outer membrane"/>
    <property type="evidence" value="ECO:0007669"/>
    <property type="project" value="UniProtKB-SubCell"/>
</dbReference>
<evidence type="ECO:0000256" key="3">
    <source>
        <dbReference type="ARBA" id="ARBA00022452"/>
    </source>
</evidence>
<comment type="caution">
    <text evidence="7">The sequence shown here is derived from an EMBL/GenBank/DDBJ whole genome shotgun (WGS) entry which is preliminary data.</text>
</comment>
<dbReference type="GO" id="GO:0045040">
    <property type="term" value="P:protein insertion into mitochondrial outer membrane"/>
    <property type="evidence" value="ECO:0007669"/>
    <property type="project" value="TreeGrafter"/>
</dbReference>
<evidence type="ECO:0000313" key="8">
    <source>
        <dbReference type="Proteomes" id="UP001150569"/>
    </source>
</evidence>
<dbReference type="Gene3D" id="2.40.160.50">
    <property type="entry name" value="membrane protein fhac: a member of the omp85/tpsb transporter family"/>
    <property type="match status" value="1"/>
</dbReference>
<evidence type="ECO:0000313" key="7">
    <source>
        <dbReference type="EMBL" id="KAJ1928586.1"/>
    </source>
</evidence>
<evidence type="ECO:0000256" key="5">
    <source>
        <dbReference type="ARBA" id="ARBA00023136"/>
    </source>
</evidence>
<keyword evidence="3" id="KW-1134">Transmembrane beta strand</keyword>
<organism evidence="7 8">
    <name type="scientific">Tieghemiomyces parasiticus</name>
    <dbReference type="NCBI Taxonomy" id="78921"/>
    <lineage>
        <taxon>Eukaryota</taxon>
        <taxon>Fungi</taxon>
        <taxon>Fungi incertae sedis</taxon>
        <taxon>Zoopagomycota</taxon>
        <taxon>Kickxellomycotina</taxon>
        <taxon>Dimargaritomycetes</taxon>
        <taxon>Dimargaritales</taxon>
        <taxon>Dimargaritaceae</taxon>
        <taxon>Tieghemiomyces</taxon>
    </lineage>
</organism>
<evidence type="ECO:0000256" key="4">
    <source>
        <dbReference type="ARBA" id="ARBA00022692"/>
    </source>
</evidence>
<dbReference type="InterPro" id="IPR000184">
    <property type="entry name" value="Bac_surfAg_D15"/>
</dbReference>